<evidence type="ECO:0000256" key="1">
    <source>
        <dbReference type="SAM" id="MobiDB-lite"/>
    </source>
</evidence>
<dbReference type="AlphaFoldDB" id="A0AAD7A9E0"/>
<gene>
    <name evidence="3" type="ORF">DFH08DRAFT_805342</name>
</gene>
<feature type="compositionally biased region" description="Acidic residues" evidence="1">
    <location>
        <begin position="257"/>
        <end position="270"/>
    </location>
</feature>
<feature type="compositionally biased region" description="Low complexity" evidence="1">
    <location>
        <begin position="560"/>
        <end position="584"/>
    </location>
</feature>
<evidence type="ECO:0000256" key="2">
    <source>
        <dbReference type="SAM" id="SignalP"/>
    </source>
</evidence>
<protein>
    <submittedName>
        <fullName evidence="3">Uncharacterized protein</fullName>
    </submittedName>
</protein>
<feature type="compositionally biased region" description="Pro residues" evidence="1">
    <location>
        <begin position="301"/>
        <end position="313"/>
    </location>
</feature>
<accession>A0AAD7A9E0</accession>
<name>A0AAD7A9E0_9AGAR</name>
<evidence type="ECO:0000313" key="3">
    <source>
        <dbReference type="EMBL" id="KAJ7352055.1"/>
    </source>
</evidence>
<feature type="compositionally biased region" description="Pro residues" evidence="1">
    <location>
        <begin position="344"/>
        <end position="354"/>
    </location>
</feature>
<evidence type="ECO:0000313" key="4">
    <source>
        <dbReference type="Proteomes" id="UP001218218"/>
    </source>
</evidence>
<feature type="region of interest" description="Disordered" evidence="1">
    <location>
        <begin position="232"/>
        <end position="383"/>
    </location>
</feature>
<keyword evidence="2" id="KW-0732">Signal</keyword>
<feature type="region of interest" description="Disordered" evidence="1">
    <location>
        <begin position="559"/>
        <end position="610"/>
    </location>
</feature>
<organism evidence="3 4">
    <name type="scientific">Mycena albidolilacea</name>
    <dbReference type="NCBI Taxonomy" id="1033008"/>
    <lineage>
        <taxon>Eukaryota</taxon>
        <taxon>Fungi</taxon>
        <taxon>Dikarya</taxon>
        <taxon>Basidiomycota</taxon>
        <taxon>Agaricomycotina</taxon>
        <taxon>Agaricomycetes</taxon>
        <taxon>Agaricomycetidae</taxon>
        <taxon>Agaricales</taxon>
        <taxon>Marasmiineae</taxon>
        <taxon>Mycenaceae</taxon>
        <taxon>Mycena</taxon>
    </lineage>
</organism>
<dbReference type="Proteomes" id="UP001218218">
    <property type="component" value="Unassembled WGS sequence"/>
</dbReference>
<reference evidence="3" key="1">
    <citation type="submission" date="2023-03" db="EMBL/GenBank/DDBJ databases">
        <title>Massive genome expansion in bonnet fungi (Mycena s.s.) driven by repeated elements and novel gene families across ecological guilds.</title>
        <authorList>
            <consortium name="Lawrence Berkeley National Laboratory"/>
            <person name="Harder C.B."/>
            <person name="Miyauchi S."/>
            <person name="Viragh M."/>
            <person name="Kuo A."/>
            <person name="Thoen E."/>
            <person name="Andreopoulos B."/>
            <person name="Lu D."/>
            <person name="Skrede I."/>
            <person name="Drula E."/>
            <person name="Henrissat B."/>
            <person name="Morin E."/>
            <person name="Kohler A."/>
            <person name="Barry K."/>
            <person name="LaButti K."/>
            <person name="Morin E."/>
            <person name="Salamov A."/>
            <person name="Lipzen A."/>
            <person name="Mereny Z."/>
            <person name="Hegedus B."/>
            <person name="Baldrian P."/>
            <person name="Stursova M."/>
            <person name="Weitz H."/>
            <person name="Taylor A."/>
            <person name="Grigoriev I.V."/>
            <person name="Nagy L.G."/>
            <person name="Martin F."/>
            <person name="Kauserud H."/>
        </authorList>
    </citation>
    <scope>NUCLEOTIDE SEQUENCE</scope>
    <source>
        <strain evidence="3">CBHHK002</strain>
    </source>
</reference>
<feature type="signal peptide" evidence="2">
    <location>
        <begin position="1"/>
        <end position="17"/>
    </location>
</feature>
<feature type="chain" id="PRO_5042213842" evidence="2">
    <location>
        <begin position="18"/>
        <end position="680"/>
    </location>
</feature>
<keyword evidence="4" id="KW-1185">Reference proteome</keyword>
<dbReference type="EMBL" id="JARIHO010000012">
    <property type="protein sequence ID" value="KAJ7352055.1"/>
    <property type="molecule type" value="Genomic_DNA"/>
</dbReference>
<comment type="caution">
    <text evidence="3">The sequence shown here is derived from an EMBL/GenBank/DDBJ whole genome shotgun (WGS) entry which is preliminary data.</text>
</comment>
<proteinExistence type="predicted"/>
<sequence>MALILFIYKHFWGMTAAVADASASRAQNKNATQALLQSAQNVLHQFQTQGVHITENADVSDLSRRQLRQVEERDATHALQTRLSGAATTDTGRDFFHVVMARNNNFAWKQLHLIWKRERIYAQNWSKGVRPPVLMKRGKSISVLTKPELKLLNAALDARDEPGQGLRFMRRAEDDDGDMVLFSHDYSLPSPSGPPDAPAVHKFWRSSLTEPVLCMDADGVVWKTQYDLDLPNNGVAGQAAPRKGQDKAGKGKKRVVEDEDDYEAEVESEEETHPAPATQKRKVDDGEPAPNKRRKASSAPSAPPPAPSVPPSAPSRKKSSAAASSHGKRKAQPVALETIGEHPAPSPRLSPAPAPSRRKRKTGALESVDECVEPAQEGGGRAKPMEGLCYDLEAQSWVPISHGRPPATSSGCIRAVVCAGVHPVPTPSRGRVRRSLMTGARPAPSPQTSATGRHIRAGDFKTDTVARDCPSPPCCHYSSDDTLVHGRFVRCRRFVCCRRFVRRRLAATSSSAATTSSAALQRGGTIYGLHDPQPIGEWFSGADNKNGVVGMLHVAPSDVPQRQGAAPQRAKAAKAPTTAASSAQPKRKPKVAPSNILFGPPGPLLTSSAGAPNPAAPNIAVAPAPTPVVAPAVVPAVPTPAHPPLDAAALVGLWAQLNQVFGGRDPTQVIAEMQGPPPPQ</sequence>